<dbReference type="AlphaFoldDB" id="A0A078AZK5"/>
<accession>A0A078AZK5</accession>
<evidence type="ECO:0000256" key="1">
    <source>
        <dbReference type="SAM" id="Coils"/>
    </source>
</evidence>
<gene>
    <name evidence="3" type="primary">Contig12507.g13348</name>
    <name evidence="3" type="ORF">STYLEM_16637</name>
</gene>
<sequence>MLKYIGITLGLVLGLVNSKGAFMSEYDRVSLVSKLRDEQIHLQNKILHLEQDLRALENIETIFFNDGSRLFITDDHPHQIVLNTYPKVSDIIENIKIENHGNADNFDINGFCH</sequence>
<feature type="chain" id="PRO_5001729807" evidence="2">
    <location>
        <begin position="19"/>
        <end position="113"/>
    </location>
</feature>
<evidence type="ECO:0000313" key="4">
    <source>
        <dbReference type="Proteomes" id="UP000039865"/>
    </source>
</evidence>
<dbReference type="InParanoid" id="A0A078AZK5"/>
<feature type="signal peptide" evidence="2">
    <location>
        <begin position="1"/>
        <end position="18"/>
    </location>
</feature>
<feature type="coiled-coil region" evidence="1">
    <location>
        <begin position="32"/>
        <end position="59"/>
    </location>
</feature>
<reference evidence="3 4" key="1">
    <citation type="submission" date="2014-06" db="EMBL/GenBank/DDBJ databases">
        <authorList>
            <person name="Swart Estienne"/>
        </authorList>
    </citation>
    <scope>NUCLEOTIDE SEQUENCE [LARGE SCALE GENOMIC DNA]</scope>
    <source>
        <strain evidence="3 4">130c</strain>
    </source>
</reference>
<protein>
    <submittedName>
        <fullName evidence="3">Uncharacterized protein</fullName>
    </submittedName>
</protein>
<dbReference type="Proteomes" id="UP000039865">
    <property type="component" value="Unassembled WGS sequence"/>
</dbReference>
<evidence type="ECO:0000256" key="2">
    <source>
        <dbReference type="SAM" id="SignalP"/>
    </source>
</evidence>
<evidence type="ECO:0000313" key="3">
    <source>
        <dbReference type="EMBL" id="CDW87531.1"/>
    </source>
</evidence>
<name>A0A078AZK5_STYLE</name>
<proteinExistence type="predicted"/>
<dbReference type="EMBL" id="CCKQ01015701">
    <property type="protein sequence ID" value="CDW87531.1"/>
    <property type="molecule type" value="Genomic_DNA"/>
</dbReference>
<keyword evidence="2" id="KW-0732">Signal</keyword>
<keyword evidence="1" id="KW-0175">Coiled coil</keyword>
<keyword evidence="4" id="KW-1185">Reference proteome</keyword>
<organism evidence="3 4">
    <name type="scientific">Stylonychia lemnae</name>
    <name type="common">Ciliate</name>
    <dbReference type="NCBI Taxonomy" id="5949"/>
    <lineage>
        <taxon>Eukaryota</taxon>
        <taxon>Sar</taxon>
        <taxon>Alveolata</taxon>
        <taxon>Ciliophora</taxon>
        <taxon>Intramacronucleata</taxon>
        <taxon>Spirotrichea</taxon>
        <taxon>Stichotrichia</taxon>
        <taxon>Sporadotrichida</taxon>
        <taxon>Oxytrichidae</taxon>
        <taxon>Stylonychinae</taxon>
        <taxon>Stylonychia</taxon>
    </lineage>
</organism>